<name>A0AAN8F2Y8_TRICO</name>
<accession>A0AAN8F2Y8</accession>
<evidence type="ECO:0000256" key="3">
    <source>
        <dbReference type="ARBA" id="ARBA00022525"/>
    </source>
</evidence>
<gene>
    <name evidence="6" type="ORF">GCK32_013080</name>
</gene>
<keyword evidence="3" id="KW-0964">Secreted</keyword>
<feature type="signal peptide" evidence="5">
    <location>
        <begin position="1"/>
        <end position="15"/>
    </location>
</feature>
<feature type="chain" id="PRO_5042919639" description="Transthyretin-like family protein" evidence="5">
    <location>
        <begin position="16"/>
        <end position="123"/>
    </location>
</feature>
<evidence type="ECO:0000256" key="5">
    <source>
        <dbReference type="SAM" id="SignalP"/>
    </source>
</evidence>
<organism evidence="6 7">
    <name type="scientific">Trichostrongylus colubriformis</name>
    <name type="common">Black scour worm</name>
    <dbReference type="NCBI Taxonomy" id="6319"/>
    <lineage>
        <taxon>Eukaryota</taxon>
        <taxon>Metazoa</taxon>
        <taxon>Ecdysozoa</taxon>
        <taxon>Nematoda</taxon>
        <taxon>Chromadorea</taxon>
        <taxon>Rhabditida</taxon>
        <taxon>Rhabditina</taxon>
        <taxon>Rhabditomorpha</taxon>
        <taxon>Strongyloidea</taxon>
        <taxon>Trichostrongylidae</taxon>
        <taxon>Trichostrongylus</taxon>
    </lineage>
</organism>
<dbReference type="Proteomes" id="UP001331761">
    <property type="component" value="Unassembled WGS sequence"/>
</dbReference>
<protein>
    <recommendedName>
        <fullName evidence="8">Transthyretin-like family protein</fullName>
    </recommendedName>
</protein>
<dbReference type="GO" id="GO:0009986">
    <property type="term" value="C:cell surface"/>
    <property type="evidence" value="ECO:0007669"/>
    <property type="project" value="InterPro"/>
</dbReference>
<evidence type="ECO:0000313" key="7">
    <source>
        <dbReference type="Proteomes" id="UP001331761"/>
    </source>
</evidence>
<evidence type="ECO:0000256" key="1">
    <source>
        <dbReference type="ARBA" id="ARBA00004613"/>
    </source>
</evidence>
<dbReference type="Pfam" id="PF01060">
    <property type="entry name" value="TTR-52"/>
    <property type="match status" value="1"/>
</dbReference>
<dbReference type="AlphaFoldDB" id="A0AAN8F2Y8"/>
<evidence type="ECO:0000256" key="4">
    <source>
        <dbReference type="ARBA" id="ARBA00022729"/>
    </source>
</evidence>
<comment type="caution">
    <text evidence="6">The sequence shown here is derived from an EMBL/GenBank/DDBJ whole genome shotgun (WGS) entry which is preliminary data.</text>
</comment>
<evidence type="ECO:0008006" key="8">
    <source>
        <dbReference type="Google" id="ProtNLM"/>
    </source>
</evidence>
<dbReference type="PANTHER" id="PTHR21700">
    <property type="entry name" value="TRANSTHYRETIN-LIKE FAMILY PROTEIN-RELATED"/>
    <property type="match status" value="1"/>
</dbReference>
<sequence>MRYVALAGLLTAASALPFIGTLQSIATKGHLKCGGKPAETVKVKLFEEEICEFGWSFLIHHLSCEVNASVVDDLLDQKYTDSNGLFEMSGKKKEFTTIDPAVVIYHKCNYKGVSHDKSWMIHS</sequence>
<reference evidence="6 7" key="1">
    <citation type="submission" date="2019-10" db="EMBL/GenBank/DDBJ databases">
        <title>Assembly and Annotation for the nematode Trichostrongylus colubriformis.</title>
        <authorList>
            <person name="Martin J."/>
        </authorList>
    </citation>
    <scope>NUCLEOTIDE SEQUENCE [LARGE SCALE GENOMIC DNA]</scope>
    <source>
        <strain evidence="6">G859</strain>
        <tissue evidence="6">Whole worm</tissue>
    </source>
</reference>
<dbReference type="PANTHER" id="PTHR21700:SF24">
    <property type="entry name" value="TRANSTHYRETIN-LIKE FAMILY PROTEIN"/>
    <property type="match status" value="1"/>
</dbReference>
<proteinExistence type="inferred from homology"/>
<dbReference type="InterPro" id="IPR038479">
    <property type="entry name" value="Transthyretin-like_sf"/>
</dbReference>
<dbReference type="Gene3D" id="2.60.40.3330">
    <property type="match status" value="1"/>
</dbReference>
<comment type="subcellular location">
    <subcellularLocation>
        <location evidence="1">Secreted</location>
    </subcellularLocation>
</comment>
<dbReference type="EMBL" id="WIXE01016657">
    <property type="protein sequence ID" value="KAK5972450.1"/>
    <property type="molecule type" value="Genomic_DNA"/>
</dbReference>
<dbReference type="InterPro" id="IPR001534">
    <property type="entry name" value="Transthyretin-like"/>
</dbReference>
<keyword evidence="4 5" id="KW-0732">Signal</keyword>
<keyword evidence="7" id="KW-1185">Reference proteome</keyword>
<comment type="similarity">
    <text evidence="2">Belongs to the nematode transthyretin-like family.</text>
</comment>
<dbReference type="GO" id="GO:0005576">
    <property type="term" value="C:extracellular region"/>
    <property type="evidence" value="ECO:0007669"/>
    <property type="project" value="UniProtKB-SubCell"/>
</dbReference>
<evidence type="ECO:0000313" key="6">
    <source>
        <dbReference type="EMBL" id="KAK5972450.1"/>
    </source>
</evidence>
<evidence type="ECO:0000256" key="2">
    <source>
        <dbReference type="ARBA" id="ARBA00010112"/>
    </source>
</evidence>